<gene>
    <name evidence="4" type="ORF">M3202_07745</name>
</gene>
<feature type="transmembrane region" description="Helical" evidence="2">
    <location>
        <begin position="49"/>
        <end position="73"/>
    </location>
</feature>
<dbReference type="PANTHER" id="PTHR42709">
    <property type="entry name" value="ALKALINE PHOSPHATASE LIKE PROTEIN"/>
    <property type="match status" value="1"/>
</dbReference>
<dbReference type="EMBL" id="JAMBOL010000004">
    <property type="protein sequence ID" value="MCM3713976.1"/>
    <property type="molecule type" value="Genomic_DNA"/>
</dbReference>
<dbReference type="PANTHER" id="PTHR42709:SF9">
    <property type="entry name" value="ALKALINE PHOSPHATASE LIKE PROTEIN"/>
    <property type="match status" value="1"/>
</dbReference>
<keyword evidence="5" id="KW-1185">Reference proteome</keyword>
<evidence type="ECO:0000313" key="4">
    <source>
        <dbReference type="EMBL" id="MCM3713976.1"/>
    </source>
</evidence>
<feature type="domain" description="VTT" evidence="3">
    <location>
        <begin position="28"/>
        <end position="153"/>
    </location>
</feature>
<keyword evidence="2" id="KW-1133">Transmembrane helix</keyword>
<keyword evidence="2" id="KW-0812">Transmembrane</keyword>
<evidence type="ECO:0000256" key="1">
    <source>
        <dbReference type="ARBA" id="ARBA00010792"/>
    </source>
</evidence>
<protein>
    <submittedName>
        <fullName evidence="4">DedA family protein</fullName>
    </submittedName>
</protein>
<dbReference type="InterPro" id="IPR032816">
    <property type="entry name" value="VTT_dom"/>
</dbReference>
<comment type="caution">
    <text evidence="4">The sequence shown here is derived from an EMBL/GenBank/DDBJ whole genome shotgun (WGS) entry which is preliminary data.</text>
</comment>
<comment type="similarity">
    <text evidence="1">Belongs to the DedA family.</text>
</comment>
<keyword evidence="2" id="KW-0472">Membrane</keyword>
<dbReference type="GO" id="GO:0005886">
    <property type="term" value="C:plasma membrane"/>
    <property type="evidence" value="ECO:0007669"/>
    <property type="project" value="TreeGrafter"/>
</dbReference>
<evidence type="ECO:0000259" key="3">
    <source>
        <dbReference type="Pfam" id="PF09335"/>
    </source>
</evidence>
<dbReference type="InterPro" id="IPR051311">
    <property type="entry name" value="DedA_domain"/>
</dbReference>
<feature type="transmembrane region" description="Helical" evidence="2">
    <location>
        <begin position="12"/>
        <end position="29"/>
    </location>
</feature>
<dbReference type="Pfam" id="PF09335">
    <property type="entry name" value="VTT_dom"/>
    <property type="match status" value="1"/>
</dbReference>
<sequence length="199" mass="23135">MFLIDIIRQHGYISLFLIMAVGLFFFPVPNEVLLMTGGLLATTYYLEPLPTFFILYASVMCHGTILYVSGHVVSKRAHLPVKRKKSIWHERAEKGKELLEKYGLKAASFSYFFPFIRHAVPFSIGLSNISYRLFALVGFSSAFVWLTFYFLVGFYYGRTITDWSSFVEHMIYALAILGCLVLLYHFIKKRRQRNRGYDH</sequence>
<evidence type="ECO:0000313" key="5">
    <source>
        <dbReference type="Proteomes" id="UP001139179"/>
    </source>
</evidence>
<organism evidence="4 5">
    <name type="scientific">Halalkalibacter oceani</name>
    <dbReference type="NCBI Taxonomy" id="1653776"/>
    <lineage>
        <taxon>Bacteria</taxon>
        <taxon>Bacillati</taxon>
        <taxon>Bacillota</taxon>
        <taxon>Bacilli</taxon>
        <taxon>Bacillales</taxon>
        <taxon>Bacillaceae</taxon>
        <taxon>Halalkalibacter</taxon>
    </lineage>
</organism>
<dbReference type="AlphaFoldDB" id="A0A9X2INN6"/>
<name>A0A9X2INN6_9BACI</name>
<feature type="transmembrane region" description="Helical" evidence="2">
    <location>
        <begin position="133"/>
        <end position="157"/>
    </location>
</feature>
<dbReference type="Proteomes" id="UP001139179">
    <property type="component" value="Unassembled WGS sequence"/>
</dbReference>
<accession>A0A9X2INN6</accession>
<evidence type="ECO:0000256" key="2">
    <source>
        <dbReference type="SAM" id="Phobius"/>
    </source>
</evidence>
<dbReference type="RefSeq" id="WP_251222806.1">
    <property type="nucleotide sequence ID" value="NZ_JAMBOL010000004.1"/>
</dbReference>
<proteinExistence type="inferred from homology"/>
<feature type="transmembrane region" description="Helical" evidence="2">
    <location>
        <begin position="169"/>
        <end position="187"/>
    </location>
</feature>
<reference evidence="4" key="1">
    <citation type="submission" date="2022-05" db="EMBL/GenBank/DDBJ databases">
        <title>Comparative Genomics of Spacecraft Associated Microbes.</title>
        <authorList>
            <person name="Tran M.T."/>
            <person name="Wright A."/>
            <person name="Seuylemezian A."/>
            <person name="Eisen J."/>
            <person name="Coil D."/>
        </authorList>
    </citation>
    <scope>NUCLEOTIDE SEQUENCE</scope>
    <source>
        <strain evidence="4">214.1.1</strain>
    </source>
</reference>